<dbReference type="Pfam" id="PF00172">
    <property type="entry name" value="Zn_clus"/>
    <property type="match status" value="1"/>
</dbReference>
<gene>
    <name evidence="4" type="ORF">Slin15195_G060580</name>
</gene>
<dbReference type="EMBL" id="CP099421">
    <property type="protein sequence ID" value="USW52739.1"/>
    <property type="molecule type" value="Genomic_DNA"/>
</dbReference>
<dbReference type="OrthoDB" id="5386330at2759"/>
<reference evidence="4" key="1">
    <citation type="submission" date="2022-06" db="EMBL/GenBank/DDBJ databases">
        <title>Complete genome sequences of two strains of the flax pathogen Septoria linicola.</title>
        <authorList>
            <person name="Lapalu N."/>
            <person name="Simon A."/>
            <person name="Demenou B."/>
            <person name="Paumier D."/>
            <person name="Guillot M.-P."/>
            <person name="Gout L."/>
            <person name="Valade R."/>
        </authorList>
    </citation>
    <scope>NUCLEOTIDE SEQUENCE</scope>
    <source>
        <strain evidence="4">SE15195</strain>
    </source>
</reference>
<dbReference type="GO" id="GO:0001228">
    <property type="term" value="F:DNA-binding transcription activator activity, RNA polymerase II-specific"/>
    <property type="evidence" value="ECO:0007669"/>
    <property type="project" value="TreeGrafter"/>
</dbReference>
<dbReference type="GO" id="GO:0003677">
    <property type="term" value="F:DNA binding"/>
    <property type="evidence" value="ECO:0007669"/>
    <property type="project" value="UniProtKB-KW"/>
</dbReference>
<feature type="region of interest" description="Disordered" evidence="2">
    <location>
        <begin position="51"/>
        <end position="71"/>
    </location>
</feature>
<dbReference type="Proteomes" id="UP001056384">
    <property type="component" value="Chromosome 4"/>
</dbReference>
<dbReference type="Gene3D" id="4.10.240.10">
    <property type="entry name" value="Zn(2)-C6 fungal-type DNA-binding domain"/>
    <property type="match status" value="1"/>
</dbReference>
<feature type="compositionally biased region" description="Pro residues" evidence="2">
    <location>
        <begin position="61"/>
        <end position="71"/>
    </location>
</feature>
<name>A0A9Q9EK03_9PEZI</name>
<keyword evidence="1" id="KW-0539">Nucleus</keyword>
<sequence>MSMKRWHHKSRNGCLQCRQRRVKCDEGRPACRNCVRAETADGCTYRQNTTVPTRISSNNPGTPPRIPPAPGSPVPLSYRELELMHHFCISTSHAIEDEPTIASRMRDVAPKLLLPHSNLVGGLLGLTAAHLAYQRPYDKEPYIALAYSHLNHALVQSQHSLQNLSSSQLTPEYAGALCLTAICTSLTIQALPVVDPNQSSMTPIQRFITNFRAFRGISVVF</sequence>
<organism evidence="4 5">
    <name type="scientific">Septoria linicola</name>
    <dbReference type="NCBI Taxonomy" id="215465"/>
    <lineage>
        <taxon>Eukaryota</taxon>
        <taxon>Fungi</taxon>
        <taxon>Dikarya</taxon>
        <taxon>Ascomycota</taxon>
        <taxon>Pezizomycotina</taxon>
        <taxon>Dothideomycetes</taxon>
        <taxon>Dothideomycetidae</taxon>
        <taxon>Mycosphaerellales</taxon>
        <taxon>Mycosphaerellaceae</taxon>
        <taxon>Septoria</taxon>
    </lineage>
</organism>
<keyword evidence="5" id="KW-1185">Reference proteome</keyword>
<evidence type="ECO:0000313" key="5">
    <source>
        <dbReference type="Proteomes" id="UP001056384"/>
    </source>
</evidence>
<dbReference type="InterPro" id="IPR001138">
    <property type="entry name" value="Zn2Cys6_DnaBD"/>
</dbReference>
<dbReference type="GO" id="GO:0008270">
    <property type="term" value="F:zinc ion binding"/>
    <property type="evidence" value="ECO:0007669"/>
    <property type="project" value="InterPro"/>
</dbReference>
<dbReference type="InterPro" id="IPR036864">
    <property type="entry name" value="Zn2-C6_fun-type_DNA-bd_sf"/>
</dbReference>
<dbReference type="PROSITE" id="PS50048">
    <property type="entry name" value="ZN2_CY6_FUNGAL_2"/>
    <property type="match status" value="1"/>
</dbReference>
<dbReference type="SMART" id="SM00066">
    <property type="entry name" value="GAL4"/>
    <property type="match status" value="1"/>
</dbReference>
<dbReference type="InterPro" id="IPR053157">
    <property type="entry name" value="Sterol_Uptake_Regulator"/>
</dbReference>
<dbReference type="SUPFAM" id="SSF57701">
    <property type="entry name" value="Zn2/Cys6 DNA-binding domain"/>
    <property type="match status" value="1"/>
</dbReference>
<evidence type="ECO:0000313" key="4">
    <source>
        <dbReference type="EMBL" id="USW52739.1"/>
    </source>
</evidence>
<dbReference type="CDD" id="cd00067">
    <property type="entry name" value="GAL4"/>
    <property type="match status" value="1"/>
</dbReference>
<dbReference type="PROSITE" id="PS00463">
    <property type="entry name" value="ZN2_CY6_FUNGAL_1"/>
    <property type="match status" value="1"/>
</dbReference>
<proteinExistence type="predicted"/>
<keyword evidence="4" id="KW-0238">DNA-binding</keyword>
<evidence type="ECO:0000259" key="3">
    <source>
        <dbReference type="PROSITE" id="PS50048"/>
    </source>
</evidence>
<evidence type="ECO:0000256" key="1">
    <source>
        <dbReference type="ARBA" id="ARBA00023242"/>
    </source>
</evidence>
<evidence type="ECO:0000256" key="2">
    <source>
        <dbReference type="SAM" id="MobiDB-lite"/>
    </source>
</evidence>
<accession>A0A9Q9EK03</accession>
<feature type="domain" description="Zn(2)-C6 fungal-type" evidence="3">
    <location>
        <begin position="13"/>
        <end position="45"/>
    </location>
</feature>
<dbReference type="PANTHER" id="PTHR47784:SF5">
    <property type="entry name" value="STEROL UPTAKE CONTROL PROTEIN 2"/>
    <property type="match status" value="1"/>
</dbReference>
<protein>
    <submittedName>
        <fullName evidence="4">Zn(2)-C6 fungal-type DNA-binding domain-containing protein</fullName>
    </submittedName>
</protein>
<dbReference type="AlphaFoldDB" id="A0A9Q9EK03"/>
<dbReference type="PANTHER" id="PTHR47784">
    <property type="entry name" value="STEROL UPTAKE CONTROL PROTEIN 2"/>
    <property type="match status" value="1"/>
</dbReference>